<dbReference type="InterPro" id="IPR020999">
    <property type="entry name" value="Chitin_synth_reg_RCR"/>
</dbReference>
<dbReference type="Proteomes" id="UP000006790">
    <property type="component" value="Chromosome 5"/>
</dbReference>
<feature type="transmembrane region" description="Helical" evidence="2">
    <location>
        <begin position="44"/>
        <end position="63"/>
    </location>
</feature>
<dbReference type="InParanoid" id="I6NDC2"/>
<dbReference type="KEGG" id="erc:Ecym_5302"/>
<dbReference type="OrthoDB" id="4088875at2759"/>
<name>I6NDC2_ERECY</name>
<dbReference type="eggNOG" id="ENOG502S7RD">
    <property type="taxonomic scope" value="Eukaryota"/>
</dbReference>
<dbReference type="GeneID" id="11468389"/>
<dbReference type="OMA" id="YGQSQRQ"/>
<dbReference type="EMBL" id="CP002501">
    <property type="protein sequence ID" value="AET40064.1"/>
    <property type="molecule type" value="Genomic_DNA"/>
</dbReference>
<feature type="region of interest" description="Disordered" evidence="1">
    <location>
        <begin position="126"/>
        <end position="151"/>
    </location>
</feature>
<feature type="compositionally biased region" description="Pro residues" evidence="1">
    <location>
        <begin position="168"/>
        <end position="185"/>
    </location>
</feature>
<dbReference type="PANTHER" id="PTHR28187:SF1">
    <property type="entry name" value="PROTEIN RCR1-RELATED"/>
    <property type="match status" value="1"/>
</dbReference>
<feature type="compositionally biased region" description="Polar residues" evidence="1">
    <location>
        <begin position="138"/>
        <end position="151"/>
    </location>
</feature>
<organism evidence="3 4">
    <name type="scientific">Eremothecium cymbalariae (strain CBS 270.75 / DBVPG 7215 / KCTC 17166 / NRRL Y-17582)</name>
    <name type="common">Yeast</name>
    <dbReference type="NCBI Taxonomy" id="931890"/>
    <lineage>
        <taxon>Eukaryota</taxon>
        <taxon>Fungi</taxon>
        <taxon>Dikarya</taxon>
        <taxon>Ascomycota</taxon>
        <taxon>Saccharomycotina</taxon>
        <taxon>Saccharomycetes</taxon>
        <taxon>Saccharomycetales</taxon>
        <taxon>Saccharomycetaceae</taxon>
        <taxon>Eremothecium</taxon>
    </lineage>
</organism>
<accession>I6NDC2</accession>
<dbReference type="Pfam" id="PF12273">
    <property type="entry name" value="RCR"/>
    <property type="match status" value="1"/>
</dbReference>
<proteinExistence type="predicted"/>
<keyword evidence="2" id="KW-1133">Transmembrane helix</keyword>
<evidence type="ECO:0000256" key="2">
    <source>
        <dbReference type="SAM" id="Phobius"/>
    </source>
</evidence>
<gene>
    <name evidence="3" type="ordered locus">Ecym_5302</name>
</gene>
<protein>
    <submittedName>
        <fullName evidence="3">Uncharacterized protein</fullName>
    </submittedName>
</protein>
<keyword evidence="2" id="KW-0472">Membrane</keyword>
<dbReference type="PANTHER" id="PTHR28187">
    <property type="entry name" value="PROTEIN RCR1-RELATED"/>
    <property type="match status" value="1"/>
</dbReference>
<sequence length="206" mass="23336">MSSCKYFEMSPVKRILWYCSRLPSLLTYGSVGFPEENSIYKARWAIFAVWIVVVFFSIFMINLRRRRRGLRPIIGTAWLTPPSYGQSQRQYNRPTDDPTAIPVPEYTEQPNVNVDLGYYDNQGKFHPATGSVPKPGTAVTTDTSHGYQTSAPIGDYQQLHDVGYVRPQGPPPNAYYPNQYPPPPQQQQAPLPGVTDAGTTYYRHIT</sequence>
<dbReference type="AlphaFoldDB" id="I6NDC2"/>
<dbReference type="HOGENOM" id="CLU_1517525_0_0_1"/>
<dbReference type="RefSeq" id="XP_003646881.1">
    <property type="nucleotide sequence ID" value="XM_003646833.1"/>
</dbReference>
<keyword evidence="2" id="KW-0812">Transmembrane</keyword>
<reference evidence="3 4" key="1">
    <citation type="journal article" date="2011" name="G3 (Bethesda)">
        <title>Genome evolution in the Eremothecium clade of the Saccharomyces complex revealed by comparative genomics.</title>
        <authorList>
            <person name="Wendland J."/>
            <person name="Walther A."/>
        </authorList>
    </citation>
    <scope>NUCLEOTIDE SEQUENCE [LARGE SCALE GENOMIC DNA]</scope>
    <source>
        <strain evidence="4">CBS 270.75 / DBVPG 7215 / KCTC 17166 / NRRL Y-17582</strain>
    </source>
</reference>
<dbReference type="GO" id="GO:0016192">
    <property type="term" value="P:vesicle-mediated transport"/>
    <property type="evidence" value="ECO:0007669"/>
    <property type="project" value="TreeGrafter"/>
</dbReference>
<evidence type="ECO:0000256" key="1">
    <source>
        <dbReference type="SAM" id="MobiDB-lite"/>
    </source>
</evidence>
<evidence type="ECO:0000313" key="4">
    <source>
        <dbReference type="Proteomes" id="UP000006790"/>
    </source>
</evidence>
<keyword evidence="4" id="KW-1185">Reference proteome</keyword>
<evidence type="ECO:0000313" key="3">
    <source>
        <dbReference type="EMBL" id="AET40064.1"/>
    </source>
</evidence>
<feature type="region of interest" description="Disordered" evidence="1">
    <location>
        <begin position="163"/>
        <end position="193"/>
    </location>
</feature>